<dbReference type="PANTHER" id="PTHR42939:SF1">
    <property type="entry name" value="ABC TRANSPORTER ATP-BINDING PROTEIN ALBC-RELATED"/>
    <property type="match status" value="1"/>
</dbReference>
<dbReference type="InterPro" id="IPR003593">
    <property type="entry name" value="AAA+_ATPase"/>
</dbReference>
<organism evidence="5 6">
    <name type="scientific">Spiroplasma chinense</name>
    <dbReference type="NCBI Taxonomy" id="216932"/>
    <lineage>
        <taxon>Bacteria</taxon>
        <taxon>Bacillati</taxon>
        <taxon>Mycoplasmatota</taxon>
        <taxon>Mollicutes</taxon>
        <taxon>Entomoplasmatales</taxon>
        <taxon>Spiroplasmataceae</taxon>
        <taxon>Spiroplasma</taxon>
    </lineage>
</organism>
<proteinExistence type="predicted"/>
<dbReference type="Proteomes" id="UP000323144">
    <property type="component" value="Chromosome"/>
</dbReference>
<dbReference type="InterPro" id="IPR027417">
    <property type="entry name" value="P-loop_NTPase"/>
</dbReference>
<dbReference type="InterPro" id="IPR017871">
    <property type="entry name" value="ABC_transporter-like_CS"/>
</dbReference>
<dbReference type="Gene3D" id="3.40.50.300">
    <property type="entry name" value="P-loop containing nucleotide triphosphate hydrolases"/>
    <property type="match status" value="1"/>
</dbReference>
<evidence type="ECO:0000256" key="2">
    <source>
        <dbReference type="ARBA" id="ARBA00022741"/>
    </source>
</evidence>
<dbReference type="EMBL" id="CP043026">
    <property type="protein sequence ID" value="QEH62358.1"/>
    <property type="molecule type" value="Genomic_DNA"/>
</dbReference>
<evidence type="ECO:0000256" key="1">
    <source>
        <dbReference type="ARBA" id="ARBA00022448"/>
    </source>
</evidence>
<evidence type="ECO:0000259" key="4">
    <source>
        <dbReference type="PROSITE" id="PS50893"/>
    </source>
</evidence>
<dbReference type="PANTHER" id="PTHR42939">
    <property type="entry name" value="ABC TRANSPORTER ATP-BINDING PROTEIN ALBC-RELATED"/>
    <property type="match status" value="1"/>
</dbReference>
<dbReference type="PROSITE" id="PS50893">
    <property type="entry name" value="ABC_TRANSPORTER_2"/>
    <property type="match status" value="1"/>
</dbReference>
<dbReference type="AlphaFoldDB" id="A0A5B9Y5B4"/>
<dbReference type="CDD" id="cd03230">
    <property type="entry name" value="ABC_DR_subfamily_A"/>
    <property type="match status" value="1"/>
</dbReference>
<evidence type="ECO:0000313" key="6">
    <source>
        <dbReference type="Proteomes" id="UP000323144"/>
    </source>
</evidence>
<dbReference type="GO" id="GO:0016887">
    <property type="term" value="F:ATP hydrolysis activity"/>
    <property type="evidence" value="ECO:0007669"/>
    <property type="project" value="InterPro"/>
</dbReference>
<dbReference type="Pfam" id="PF00005">
    <property type="entry name" value="ABC_tran"/>
    <property type="match status" value="1"/>
</dbReference>
<dbReference type="SUPFAM" id="SSF52540">
    <property type="entry name" value="P-loop containing nucleoside triphosphate hydrolases"/>
    <property type="match status" value="1"/>
</dbReference>
<keyword evidence="3 5" id="KW-0067">ATP-binding</keyword>
<feature type="domain" description="ABC transporter" evidence="4">
    <location>
        <begin position="2"/>
        <end position="229"/>
    </location>
</feature>
<accession>A0A5B9Y5B4</accession>
<gene>
    <name evidence="5" type="ORF">SCHIN_v1c11650</name>
</gene>
<keyword evidence="1" id="KW-0813">Transport</keyword>
<evidence type="ECO:0000313" key="5">
    <source>
        <dbReference type="EMBL" id="QEH62358.1"/>
    </source>
</evidence>
<dbReference type="GO" id="GO:0005524">
    <property type="term" value="F:ATP binding"/>
    <property type="evidence" value="ECO:0007669"/>
    <property type="project" value="UniProtKB-KW"/>
</dbReference>
<dbReference type="InterPro" id="IPR051782">
    <property type="entry name" value="ABC_Transporter_VariousFunc"/>
</dbReference>
<keyword evidence="6" id="KW-1185">Reference proteome</keyword>
<protein>
    <submittedName>
        <fullName evidence="5">ABC transporter ATP-binding protein</fullName>
    </submittedName>
</protein>
<evidence type="ECO:0000256" key="3">
    <source>
        <dbReference type="ARBA" id="ARBA00022840"/>
    </source>
</evidence>
<dbReference type="InterPro" id="IPR003439">
    <property type="entry name" value="ABC_transporter-like_ATP-bd"/>
</dbReference>
<dbReference type="SMART" id="SM00382">
    <property type="entry name" value="AAA"/>
    <property type="match status" value="1"/>
</dbReference>
<dbReference type="RefSeq" id="WP_166508716.1">
    <property type="nucleotide sequence ID" value="NZ_CP043026.1"/>
</dbReference>
<name>A0A5B9Y5B4_9MOLU</name>
<sequence>MIEVKKLTKTFFNGNGVRNISFTIKRGDIVGMVGDNGAGKSTIIKSIFNEYKKDSGELFYDGVPMKKTLFKEASFFPDQSLYPNNITVKNFCLYSGILSGLKNKESKVRTDQLLKYLGLVEYRNKTFKKLSAGMQKRALLAITMVSDPNIIIFDEPTANLDVSTRVEFMELIKKLARQDKIILITSHIINELQGLINKLIIIKEGELVFGQYLAQNDNILDIYKKFTKANGEQKGMKNILDVFSS</sequence>
<dbReference type="PROSITE" id="PS00211">
    <property type="entry name" value="ABC_TRANSPORTER_1"/>
    <property type="match status" value="1"/>
</dbReference>
<reference evidence="5 6" key="1">
    <citation type="submission" date="2019-08" db="EMBL/GenBank/DDBJ databases">
        <title>Complete genome sequence of Spiroplasma chinense CCH (DSM 19755).</title>
        <authorList>
            <person name="Shen H.-Y."/>
            <person name="Lin Y.-C."/>
            <person name="Chou L."/>
            <person name="Kuo C.-H."/>
        </authorList>
    </citation>
    <scope>NUCLEOTIDE SEQUENCE [LARGE SCALE GENOMIC DNA]</scope>
    <source>
        <strain evidence="5 6">CCH</strain>
    </source>
</reference>
<keyword evidence="2" id="KW-0547">Nucleotide-binding</keyword>
<dbReference type="KEGG" id="schi:SCHIN_v1c11650"/>